<evidence type="ECO:0000256" key="10">
    <source>
        <dbReference type="SAM" id="SignalP"/>
    </source>
</evidence>
<dbReference type="RefSeq" id="WP_087402245.1">
    <property type="nucleotide sequence ID" value="NZ_DAWDON010000029.1"/>
</dbReference>
<keyword evidence="7 8" id="KW-0998">Cell outer membrane</keyword>
<dbReference type="eggNOG" id="COG1629">
    <property type="taxonomic scope" value="Bacteria"/>
</dbReference>
<keyword evidence="3 8" id="KW-1134">Transmembrane beta strand</keyword>
<reference evidence="14" key="2">
    <citation type="journal article" date="2018" name="BMC Genomics">
        <title>Whole genome sequencing and function prediction of 133 gut anaerobes isolated from chicken caecum in pure cultures.</title>
        <authorList>
            <person name="Medvecky M."/>
            <person name="Cejkova D."/>
            <person name="Polansky O."/>
            <person name="Karasova D."/>
            <person name="Kubasova T."/>
            <person name="Cizek A."/>
            <person name="Rychlik I."/>
        </authorList>
    </citation>
    <scope>NUCLEOTIDE SEQUENCE</scope>
    <source>
        <strain evidence="14">An90</strain>
    </source>
</reference>
<evidence type="ECO:0000256" key="5">
    <source>
        <dbReference type="ARBA" id="ARBA00023077"/>
    </source>
</evidence>
<keyword evidence="5 9" id="KW-0798">TonB box</keyword>
<keyword evidence="4 8" id="KW-0812">Transmembrane</keyword>
<keyword evidence="10" id="KW-0732">Signal</keyword>
<dbReference type="EMBL" id="VVXH01000001">
    <property type="protein sequence ID" value="KAA2381235.1"/>
    <property type="molecule type" value="Genomic_DNA"/>
</dbReference>
<dbReference type="InterPro" id="IPR012910">
    <property type="entry name" value="Plug_dom"/>
</dbReference>
<protein>
    <submittedName>
        <fullName evidence="13">TonB-dependent receptor</fullName>
    </submittedName>
</protein>
<feature type="domain" description="TonB-dependent receptor-like beta-barrel" evidence="11">
    <location>
        <begin position="451"/>
        <end position="973"/>
    </location>
</feature>
<dbReference type="InterPro" id="IPR037066">
    <property type="entry name" value="Plug_dom_sf"/>
</dbReference>
<proteinExistence type="inferred from homology"/>
<keyword evidence="13" id="KW-0675">Receptor</keyword>
<dbReference type="SUPFAM" id="SSF56935">
    <property type="entry name" value="Porins"/>
    <property type="match status" value="1"/>
</dbReference>
<comment type="caution">
    <text evidence="14">The sequence shown here is derived from an EMBL/GenBank/DDBJ whole genome shotgun (WGS) entry which is preliminary data.</text>
</comment>
<comment type="similarity">
    <text evidence="8 9">Belongs to the TonB-dependent receptor family.</text>
</comment>
<reference evidence="13 16" key="3">
    <citation type="journal article" date="2019" name="Nat. Med.">
        <title>A library of human gut bacterial isolates paired with longitudinal multiomics data enables mechanistic microbiome research.</title>
        <authorList>
            <person name="Poyet M."/>
            <person name="Groussin M."/>
            <person name="Gibbons S.M."/>
            <person name="Avila-Pacheco J."/>
            <person name="Jiang X."/>
            <person name="Kearney S.M."/>
            <person name="Perrotta A.R."/>
            <person name="Berdy B."/>
            <person name="Zhao S."/>
            <person name="Lieberman T.D."/>
            <person name="Swanson P.K."/>
            <person name="Smith M."/>
            <person name="Roesemann S."/>
            <person name="Alexander J.E."/>
            <person name="Rich S.A."/>
            <person name="Livny J."/>
            <person name="Vlamakis H."/>
            <person name="Clish C."/>
            <person name="Bullock K."/>
            <person name="Deik A."/>
            <person name="Scott J."/>
            <person name="Pierce K.A."/>
            <person name="Xavier R.J."/>
            <person name="Alm E.J."/>
        </authorList>
    </citation>
    <scope>NUCLEOTIDE SEQUENCE [LARGE SCALE GENOMIC DNA]</scope>
    <source>
        <strain evidence="13 16">BIOML-A266</strain>
    </source>
</reference>
<organism evidence="14 15">
    <name type="scientific">Alistipes onderdonkii</name>
    <dbReference type="NCBI Taxonomy" id="328813"/>
    <lineage>
        <taxon>Bacteria</taxon>
        <taxon>Pseudomonadati</taxon>
        <taxon>Bacteroidota</taxon>
        <taxon>Bacteroidia</taxon>
        <taxon>Bacteroidales</taxon>
        <taxon>Rikenellaceae</taxon>
        <taxon>Alistipes</taxon>
    </lineage>
</organism>
<evidence type="ECO:0000259" key="12">
    <source>
        <dbReference type="Pfam" id="PF07715"/>
    </source>
</evidence>
<evidence type="ECO:0000256" key="1">
    <source>
        <dbReference type="ARBA" id="ARBA00004571"/>
    </source>
</evidence>
<gene>
    <name evidence="14" type="ORF">B5G41_08010</name>
    <name evidence="13" type="ORF">F2Y10_01775</name>
</gene>
<comment type="subcellular location">
    <subcellularLocation>
        <location evidence="1 8">Cell outer membrane</location>
        <topology evidence="1 8">Multi-pass membrane protein</topology>
    </subcellularLocation>
</comment>
<feature type="domain" description="TonB-dependent receptor plug" evidence="12">
    <location>
        <begin position="121"/>
        <end position="229"/>
    </location>
</feature>
<dbReference type="AlphaFoldDB" id="A0A1Y3QVA8"/>
<dbReference type="GO" id="GO:0009279">
    <property type="term" value="C:cell outer membrane"/>
    <property type="evidence" value="ECO:0007669"/>
    <property type="project" value="UniProtKB-SubCell"/>
</dbReference>
<dbReference type="Pfam" id="PF00593">
    <property type="entry name" value="TonB_dep_Rec_b-barrel"/>
    <property type="match status" value="1"/>
</dbReference>
<dbReference type="Gene3D" id="2.60.40.1120">
    <property type="entry name" value="Carboxypeptidase-like, regulatory domain"/>
    <property type="match status" value="1"/>
</dbReference>
<evidence type="ECO:0000313" key="16">
    <source>
        <dbReference type="Proteomes" id="UP000322940"/>
    </source>
</evidence>
<dbReference type="InterPro" id="IPR000531">
    <property type="entry name" value="Beta-barrel_TonB"/>
</dbReference>
<evidence type="ECO:0000256" key="8">
    <source>
        <dbReference type="PROSITE-ProRule" id="PRU01360"/>
    </source>
</evidence>
<evidence type="ECO:0000256" key="2">
    <source>
        <dbReference type="ARBA" id="ARBA00022448"/>
    </source>
</evidence>
<evidence type="ECO:0000313" key="13">
    <source>
        <dbReference type="EMBL" id="KAA2381235.1"/>
    </source>
</evidence>
<dbReference type="InterPro" id="IPR039426">
    <property type="entry name" value="TonB-dep_rcpt-like"/>
</dbReference>
<accession>A0A1Y3QVA8</accession>
<evidence type="ECO:0000256" key="3">
    <source>
        <dbReference type="ARBA" id="ARBA00022452"/>
    </source>
</evidence>
<dbReference type="SUPFAM" id="SSF49464">
    <property type="entry name" value="Carboxypeptidase regulatory domain-like"/>
    <property type="match status" value="1"/>
</dbReference>
<dbReference type="Gene3D" id="2.170.130.10">
    <property type="entry name" value="TonB-dependent receptor, plug domain"/>
    <property type="match status" value="1"/>
</dbReference>
<feature type="chain" id="PRO_5044063412" evidence="10">
    <location>
        <begin position="25"/>
        <end position="1015"/>
    </location>
</feature>
<dbReference type="InterPro" id="IPR023997">
    <property type="entry name" value="TonB-dep_OMP_SusC/RagA_CS"/>
</dbReference>
<reference evidence="15" key="1">
    <citation type="submission" date="2017-04" db="EMBL/GenBank/DDBJ databases">
        <title>Function of individual gut microbiota members based on whole genome sequencing of pure cultures obtained from chicken caecum.</title>
        <authorList>
            <person name="Medvecky M."/>
            <person name="Cejkova D."/>
            <person name="Polansky O."/>
            <person name="Karasova D."/>
            <person name="Kubasova T."/>
            <person name="Cizek A."/>
            <person name="Rychlik I."/>
        </authorList>
    </citation>
    <scope>NUCLEOTIDE SEQUENCE [LARGE SCALE GENOMIC DNA]</scope>
    <source>
        <strain evidence="15">An90</strain>
    </source>
</reference>
<sequence>MKQSLLKLAFAAVMLMLVAPFAGSQAVAQTHNLTGTVVDAQGNPVAGAAVVIDGTTKGTSTGSDGSFALNGVMANQSLLVTFIGYEPQTVAIGSQTNMKVVLKEDNQTLDEVVVIGYGVQKKRDVTGSITSVKSDVFESRSVENAQQALQGKAPGVQVLSSSAAPGSSPSIRIRGFSSNNSGASEPLYVVDGLKVSDISYLDPSSIESMEILKDGASAAIYGVEAGNGVVLITTKKGKKGDGRIFYDFTYGITSLARKADLMNAEQYVAYQTAAGNNQSLSAWDGKTDTDWFDVLYGDNGSFQRHTAGIEMANDNGSVYASLSYMDNDGMYYGNKDWLKRVTFQLNGDYKVKKWLTFTTNNTVESSRSQNSGDGVSTLGNSNQFINPYGMDPLLPAFWDKDNLPAYMTELIAQQGDDMFMKNEKGDYVGIPFAAKDAVNPLTHYYSNTGEHKNFALRGASSLVFAPVEGLTVTSRVGYRLESTNYSFYGVPTYFAVSSRTKMQLDGKTTMNRFYMWENFANYNRSFGKHTINAMVGMSYQYEWSNFTSGSTNGLTDSSSNFHHLDFASTDATKGVGGRVGEMSSISYFGRIGYTFDNRYNIMVNFRADAFDRSKLSKEARWGYFPSVSAGWTISNERFMRDIDPKIISFLKLRASYGVNGNISALGAFMYSSSMSVGDYYPMNGSLVSTVYPSDVLANPDLKWETARQFDVGVDARFLNNRLTFGMDFYNKNTVDQILTLTPPLATGTTSMAKNIGKVNNHGFEFELGWQDQVGEFTYGVNANLATISSEVKEMEGARIVNDLSDFVYFDKGQPMWSYYGYKYLGVNPEDGSAIYYDKDKSGTIDDKDKVYLGSAIPDFTYGITLNAAYKGFDLTVFGSGSHGGLLSLYGARLTPSANKPSELWTDSWDVKGAGAKYPHPDPIGDTASRNSSMWLKSGSYFKIKQIQLGYTLPSSFTKKIAISRLRVYVSLDNFFCITPYWGMDPEAVSGTSGIGMDNGDYPTPKTLTFGANLSF</sequence>
<evidence type="ECO:0000313" key="14">
    <source>
        <dbReference type="EMBL" id="OUN03621.1"/>
    </source>
</evidence>
<feature type="signal peptide" evidence="10">
    <location>
        <begin position="1"/>
        <end position="24"/>
    </location>
</feature>
<name>A0A1Y3QVA8_9BACT</name>
<dbReference type="PROSITE" id="PS52016">
    <property type="entry name" value="TONB_DEPENDENT_REC_3"/>
    <property type="match status" value="1"/>
</dbReference>
<dbReference type="InterPro" id="IPR008969">
    <property type="entry name" value="CarboxyPept-like_regulatory"/>
</dbReference>
<dbReference type="InterPro" id="IPR036942">
    <property type="entry name" value="Beta-barrel_TonB_sf"/>
</dbReference>
<dbReference type="Proteomes" id="UP000195772">
    <property type="component" value="Unassembled WGS sequence"/>
</dbReference>
<dbReference type="Proteomes" id="UP000322940">
    <property type="component" value="Unassembled WGS sequence"/>
</dbReference>
<dbReference type="Gene3D" id="2.40.170.20">
    <property type="entry name" value="TonB-dependent receptor, beta-barrel domain"/>
    <property type="match status" value="1"/>
</dbReference>
<dbReference type="Pfam" id="PF07715">
    <property type="entry name" value="Plug"/>
    <property type="match status" value="1"/>
</dbReference>
<evidence type="ECO:0000256" key="6">
    <source>
        <dbReference type="ARBA" id="ARBA00023136"/>
    </source>
</evidence>
<dbReference type="NCBIfam" id="TIGR04057">
    <property type="entry name" value="SusC_RagA_signa"/>
    <property type="match status" value="1"/>
</dbReference>
<evidence type="ECO:0000256" key="7">
    <source>
        <dbReference type="ARBA" id="ARBA00023237"/>
    </source>
</evidence>
<dbReference type="NCBIfam" id="TIGR04056">
    <property type="entry name" value="OMP_RagA_SusC"/>
    <property type="match status" value="1"/>
</dbReference>
<evidence type="ECO:0000256" key="4">
    <source>
        <dbReference type="ARBA" id="ARBA00022692"/>
    </source>
</evidence>
<dbReference type="EMBL" id="NFHB01000004">
    <property type="protein sequence ID" value="OUN03621.1"/>
    <property type="molecule type" value="Genomic_DNA"/>
</dbReference>
<evidence type="ECO:0000313" key="15">
    <source>
        <dbReference type="Proteomes" id="UP000195772"/>
    </source>
</evidence>
<dbReference type="Pfam" id="PF13715">
    <property type="entry name" value="CarbopepD_reg_2"/>
    <property type="match status" value="1"/>
</dbReference>
<evidence type="ECO:0000256" key="9">
    <source>
        <dbReference type="RuleBase" id="RU003357"/>
    </source>
</evidence>
<dbReference type="InterPro" id="IPR023996">
    <property type="entry name" value="TonB-dep_OMP_SusC/RagA"/>
</dbReference>
<keyword evidence="2 8" id="KW-0813">Transport</keyword>
<keyword evidence="6 8" id="KW-0472">Membrane</keyword>
<dbReference type="OrthoDB" id="1109428at2"/>
<evidence type="ECO:0000259" key="11">
    <source>
        <dbReference type="Pfam" id="PF00593"/>
    </source>
</evidence>